<gene>
    <name evidence="8" type="ORF">CKAN_00151200</name>
</gene>
<reference evidence="8 9" key="1">
    <citation type="journal article" date="2019" name="Nat. Plants">
        <title>Stout camphor tree genome fills gaps in understanding of flowering plant genome evolution.</title>
        <authorList>
            <person name="Chaw S.M."/>
            <person name="Liu Y.C."/>
            <person name="Wu Y.W."/>
            <person name="Wang H.Y."/>
            <person name="Lin C.I."/>
            <person name="Wu C.S."/>
            <person name="Ke H.M."/>
            <person name="Chang L.Y."/>
            <person name="Hsu C.Y."/>
            <person name="Yang H.T."/>
            <person name="Sudianto E."/>
            <person name="Hsu M.H."/>
            <person name="Wu K.P."/>
            <person name="Wang L.N."/>
            <person name="Leebens-Mack J.H."/>
            <person name="Tsai I.J."/>
        </authorList>
    </citation>
    <scope>NUCLEOTIDE SEQUENCE [LARGE SCALE GENOMIC DNA]</scope>
    <source>
        <strain evidence="9">cv. Chaw 1501</strain>
        <tissue evidence="8">Young leaves</tissue>
    </source>
</reference>
<comment type="caution">
    <text evidence="8">The sequence shown here is derived from an EMBL/GenBank/DDBJ whole genome shotgun (WGS) entry which is preliminary data.</text>
</comment>
<protein>
    <recommendedName>
        <fullName evidence="7">TF-B3 domain-containing protein</fullName>
    </recommendedName>
</protein>
<evidence type="ECO:0000256" key="5">
    <source>
        <dbReference type="ARBA" id="ARBA00023242"/>
    </source>
</evidence>
<evidence type="ECO:0000313" key="9">
    <source>
        <dbReference type="Proteomes" id="UP000283530"/>
    </source>
</evidence>
<dbReference type="AlphaFoldDB" id="A0A443N423"/>
<name>A0A443N423_9MAGN</name>
<dbReference type="PROSITE" id="PS50863">
    <property type="entry name" value="B3"/>
    <property type="match status" value="2"/>
</dbReference>
<evidence type="ECO:0000256" key="3">
    <source>
        <dbReference type="ARBA" id="ARBA00023125"/>
    </source>
</evidence>
<dbReference type="PANTHER" id="PTHR31391:SF106">
    <property type="entry name" value="B3 DOMAIN-CONTAINING PROTEIN OS01G0723500"/>
    <property type="match status" value="1"/>
</dbReference>
<keyword evidence="4" id="KW-0804">Transcription</keyword>
<dbReference type="Pfam" id="PF02362">
    <property type="entry name" value="B3"/>
    <property type="match status" value="2"/>
</dbReference>
<keyword evidence="3" id="KW-0238">DNA-binding</keyword>
<feature type="region of interest" description="Disordered" evidence="6">
    <location>
        <begin position="139"/>
        <end position="181"/>
    </location>
</feature>
<dbReference type="InterPro" id="IPR044837">
    <property type="entry name" value="REM16-like"/>
</dbReference>
<dbReference type="CDD" id="cd10017">
    <property type="entry name" value="B3_DNA"/>
    <property type="match status" value="2"/>
</dbReference>
<dbReference type="PANTHER" id="PTHR31391">
    <property type="entry name" value="B3 DOMAIN-CONTAINING PROTEIN OS11G0197600-RELATED"/>
    <property type="match status" value="1"/>
</dbReference>
<comment type="subcellular location">
    <subcellularLocation>
        <location evidence="1">Nucleus</location>
    </subcellularLocation>
</comment>
<feature type="domain" description="TF-B3" evidence="7">
    <location>
        <begin position="239"/>
        <end position="334"/>
    </location>
</feature>
<keyword evidence="2" id="KW-0805">Transcription regulation</keyword>
<feature type="domain" description="TF-B3" evidence="7">
    <location>
        <begin position="9"/>
        <end position="102"/>
    </location>
</feature>
<evidence type="ECO:0000259" key="7">
    <source>
        <dbReference type="PROSITE" id="PS50863"/>
    </source>
</evidence>
<evidence type="ECO:0000256" key="4">
    <source>
        <dbReference type="ARBA" id="ARBA00023163"/>
    </source>
</evidence>
<dbReference type="GO" id="GO:0003677">
    <property type="term" value="F:DNA binding"/>
    <property type="evidence" value="ECO:0007669"/>
    <property type="project" value="UniProtKB-KW"/>
</dbReference>
<evidence type="ECO:0000313" key="8">
    <source>
        <dbReference type="EMBL" id="RWR73251.1"/>
    </source>
</evidence>
<dbReference type="EMBL" id="QPKB01000001">
    <property type="protein sequence ID" value="RWR73251.1"/>
    <property type="molecule type" value="Genomic_DNA"/>
</dbReference>
<dbReference type="InterPro" id="IPR003340">
    <property type="entry name" value="B3_DNA-bd"/>
</dbReference>
<dbReference type="GO" id="GO:0005634">
    <property type="term" value="C:nucleus"/>
    <property type="evidence" value="ECO:0007669"/>
    <property type="project" value="UniProtKB-SubCell"/>
</dbReference>
<evidence type="ECO:0000256" key="2">
    <source>
        <dbReference type="ARBA" id="ARBA00023015"/>
    </source>
</evidence>
<accession>A0A443N423</accession>
<dbReference type="Proteomes" id="UP000283530">
    <property type="component" value="Unassembled WGS sequence"/>
</dbReference>
<keyword evidence="9" id="KW-1185">Reference proteome</keyword>
<organism evidence="8 9">
    <name type="scientific">Cinnamomum micranthum f. kanehirae</name>
    <dbReference type="NCBI Taxonomy" id="337451"/>
    <lineage>
        <taxon>Eukaryota</taxon>
        <taxon>Viridiplantae</taxon>
        <taxon>Streptophyta</taxon>
        <taxon>Embryophyta</taxon>
        <taxon>Tracheophyta</taxon>
        <taxon>Spermatophyta</taxon>
        <taxon>Magnoliopsida</taxon>
        <taxon>Magnoliidae</taxon>
        <taxon>Laurales</taxon>
        <taxon>Lauraceae</taxon>
        <taxon>Cinnamomum</taxon>
    </lineage>
</organism>
<feature type="compositionally biased region" description="Basic and acidic residues" evidence="6">
    <location>
        <begin position="139"/>
        <end position="150"/>
    </location>
</feature>
<dbReference type="SMART" id="SM01019">
    <property type="entry name" value="B3"/>
    <property type="match status" value="2"/>
</dbReference>
<dbReference type="OrthoDB" id="1666376at2759"/>
<sequence>MSGGNCKSSPHFFKILLGDFLERLRIPPAFVEHNVIDPSERAQIKGPSGSIWYVQLSVRGKDIYLQDGWKKFVEDHSLKHSNFLLFGYEGNGLFTVQIFDKTGCNIEEIITCNTSKKSILISGEKKGGSPETTLADDFEQHSQHKLHGSDMKNPQNDSLHSLQTSQSNKTDSTQRQHMPTFKINQFKKIKTDGVELTMSKTCSYSKGNQHISKKQSSAEEKTKAFDNANAFSRSSKLPNFLKIMRRSGVTRGMLGIPTYFMRKYLPKRNTSISLIDPTGRPWEVNFVRHLCKRGGSFSGGWPAFSHGNNLKEEDVCMFELVGECRMRVHIFRSEMPPPTLVKSSEKTKPLKRASHF</sequence>
<dbReference type="SUPFAM" id="SSF101936">
    <property type="entry name" value="DNA-binding pseudobarrel domain"/>
    <property type="match status" value="2"/>
</dbReference>
<keyword evidence="5" id="KW-0539">Nucleus</keyword>
<dbReference type="InterPro" id="IPR015300">
    <property type="entry name" value="DNA-bd_pseudobarrel_sf"/>
</dbReference>
<dbReference type="Gene3D" id="2.40.330.10">
    <property type="entry name" value="DNA-binding pseudobarrel domain"/>
    <property type="match status" value="2"/>
</dbReference>
<dbReference type="STRING" id="337451.A0A443N423"/>
<proteinExistence type="predicted"/>
<feature type="compositionally biased region" description="Polar residues" evidence="6">
    <location>
        <begin position="152"/>
        <end position="177"/>
    </location>
</feature>
<evidence type="ECO:0000256" key="6">
    <source>
        <dbReference type="SAM" id="MobiDB-lite"/>
    </source>
</evidence>
<evidence type="ECO:0000256" key="1">
    <source>
        <dbReference type="ARBA" id="ARBA00004123"/>
    </source>
</evidence>